<evidence type="ECO:0000313" key="4">
    <source>
        <dbReference type="EMBL" id="WPR88231.1"/>
    </source>
</evidence>
<evidence type="ECO:0000259" key="3">
    <source>
        <dbReference type="Pfam" id="PF13472"/>
    </source>
</evidence>
<dbReference type="CDD" id="cd00229">
    <property type="entry name" value="SGNH_hydrolase"/>
    <property type="match status" value="1"/>
</dbReference>
<keyword evidence="4" id="KW-0378">Hydrolase</keyword>
<keyword evidence="5" id="KW-1185">Reference proteome</keyword>
<organism evidence="4 5">
    <name type="scientific">Microbacterium rhizosphaerae</name>
    <dbReference type="NCBI Taxonomy" id="1678237"/>
    <lineage>
        <taxon>Bacteria</taxon>
        <taxon>Bacillati</taxon>
        <taxon>Actinomycetota</taxon>
        <taxon>Actinomycetes</taxon>
        <taxon>Micrococcales</taxon>
        <taxon>Microbacteriaceae</taxon>
        <taxon>Microbacterium</taxon>
    </lineage>
</organism>
<dbReference type="Proteomes" id="UP001323798">
    <property type="component" value="Chromosome"/>
</dbReference>
<dbReference type="PANTHER" id="PTHR30383:SF5">
    <property type="entry name" value="SGNH HYDROLASE-TYPE ESTERASE DOMAIN-CONTAINING PROTEIN"/>
    <property type="match status" value="1"/>
</dbReference>
<dbReference type="EMBL" id="CP139368">
    <property type="protein sequence ID" value="WPR88231.1"/>
    <property type="molecule type" value="Genomic_DNA"/>
</dbReference>
<sequence>MLLPRRARTAAVLAALAVVLTGCAATATASSPTGTPAEAAQATATATPAPSSSATAAPAPASGAQPQVVVTIGDSIMAGLGLDEQYAWPSLLATGTPTKLVNLACSGAGFIAIGGCGTNYAGLIAQAAQAQPTLVIVESSSNDIGQTDAAIDEATQATMAALRSAVPHATIVALSTVWNDEDSWPEEVTSSSTAIERAAAVQHALYLDLGQPLEGHPEWMQSDDVHPTIDGQRVLAESVRRALAGVGLAL</sequence>
<dbReference type="PANTHER" id="PTHR30383">
    <property type="entry name" value="THIOESTERASE 1/PROTEASE 1/LYSOPHOSPHOLIPASE L1"/>
    <property type="match status" value="1"/>
</dbReference>
<protein>
    <submittedName>
        <fullName evidence="4">SGNH/GDSL hydrolase family protein</fullName>
    </submittedName>
</protein>
<dbReference type="GO" id="GO:0016787">
    <property type="term" value="F:hydrolase activity"/>
    <property type="evidence" value="ECO:0007669"/>
    <property type="project" value="UniProtKB-KW"/>
</dbReference>
<gene>
    <name evidence="4" type="ORF">SM116_10590</name>
</gene>
<name>A0ABZ0SLY8_9MICO</name>
<feature type="domain" description="SGNH hydrolase-type esterase" evidence="3">
    <location>
        <begin position="72"/>
        <end position="234"/>
    </location>
</feature>
<evidence type="ECO:0000256" key="1">
    <source>
        <dbReference type="SAM" id="MobiDB-lite"/>
    </source>
</evidence>
<dbReference type="InterPro" id="IPR036514">
    <property type="entry name" value="SGNH_hydro_sf"/>
</dbReference>
<reference evidence="4 5" key="1">
    <citation type="submission" date="2023-11" db="EMBL/GenBank/DDBJ databases">
        <title>Genome sequence of Microbacterium rhizosphaerae KACC 19337.</title>
        <authorList>
            <person name="Choi H."/>
            <person name="Kim S."/>
            <person name="Kim Y."/>
            <person name="Kwon S.-W."/>
            <person name="Heo J."/>
        </authorList>
    </citation>
    <scope>NUCLEOTIDE SEQUENCE [LARGE SCALE GENOMIC DNA]</scope>
    <source>
        <strain evidence="4 5">KACC 19337</strain>
    </source>
</reference>
<dbReference type="Pfam" id="PF13472">
    <property type="entry name" value="Lipase_GDSL_2"/>
    <property type="match status" value="1"/>
</dbReference>
<dbReference type="RefSeq" id="WP_320940952.1">
    <property type="nucleotide sequence ID" value="NZ_BAABEU010000010.1"/>
</dbReference>
<accession>A0ABZ0SLY8</accession>
<dbReference type="PROSITE" id="PS51257">
    <property type="entry name" value="PROKAR_LIPOPROTEIN"/>
    <property type="match status" value="1"/>
</dbReference>
<feature type="signal peptide" evidence="2">
    <location>
        <begin position="1"/>
        <end position="24"/>
    </location>
</feature>
<dbReference type="InterPro" id="IPR013830">
    <property type="entry name" value="SGNH_hydro"/>
</dbReference>
<feature type="region of interest" description="Disordered" evidence="1">
    <location>
        <begin position="29"/>
        <end position="60"/>
    </location>
</feature>
<evidence type="ECO:0000256" key="2">
    <source>
        <dbReference type="SAM" id="SignalP"/>
    </source>
</evidence>
<dbReference type="InterPro" id="IPR051532">
    <property type="entry name" value="Ester_Hydrolysis_Enzymes"/>
</dbReference>
<evidence type="ECO:0000313" key="5">
    <source>
        <dbReference type="Proteomes" id="UP001323798"/>
    </source>
</evidence>
<proteinExistence type="predicted"/>
<dbReference type="Gene3D" id="3.40.50.1110">
    <property type="entry name" value="SGNH hydrolase"/>
    <property type="match status" value="1"/>
</dbReference>
<keyword evidence="2" id="KW-0732">Signal</keyword>
<dbReference type="SUPFAM" id="SSF52266">
    <property type="entry name" value="SGNH hydrolase"/>
    <property type="match status" value="1"/>
</dbReference>
<feature type="chain" id="PRO_5045348482" evidence="2">
    <location>
        <begin position="25"/>
        <end position="250"/>
    </location>
</feature>